<sequence length="340" mass="38675">MPVDLSTPELREKDYQAFREKLELIDQVRDCVLCPPGFDFTEACPCHECGSKISELNDFEKEIKAKKKLITEYAVQEQAKEDLCMLLIGAAFCTNRMLDLLHKSLKAVSEKSEVPSALKKSHSAAKLGVIYQNMTQMLIDSNLIGKPEEKVPDDDADAAAADESYDVLGEIDSGFFYYKKTKAKDKAYVLLQEIEKLEKHHEMDKKTAEAQKKALDPSISRGYIEKQIELVKMFPVEELQLEAAELIAEICPRDVHLNMFGKARQYISNTCAAMITKRKAFCRGCTSPGSKGKEHSLNGLDQTLDWLIEKANSFKKQWKEEYAPYFTPRDRSDPKRQRAE</sequence>
<dbReference type="OrthoDB" id="928018at2759"/>
<evidence type="ECO:0000313" key="2">
    <source>
        <dbReference type="Proteomes" id="UP000653305"/>
    </source>
</evidence>
<keyword evidence="2" id="KW-1185">Reference proteome</keyword>
<comment type="caution">
    <text evidence="1">The sequence shown here is derived from an EMBL/GenBank/DDBJ whole genome shotgun (WGS) entry which is preliminary data.</text>
</comment>
<dbReference type="EMBL" id="BMAC01000363">
    <property type="protein sequence ID" value="GFP94775.1"/>
    <property type="molecule type" value="Genomic_DNA"/>
</dbReference>
<reference evidence="1" key="1">
    <citation type="submission" date="2020-07" db="EMBL/GenBank/DDBJ databases">
        <title>Ethylene signaling mediates host invasion by parasitic plants.</title>
        <authorList>
            <person name="Yoshida S."/>
        </authorList>
    </citation>
    <scope>NUCLEOTIDE SEQUENCE</scope>
    <source>
        <strain evidence="1">Okayama</strain>
    </source>
</reference>
<dbReference type="AlphaFoldDB" id="A0A830CI05"/>
<protein>
    <submittedName>
        <fullName evidence="1">Uncharacterized protein</fullName>
    </submittedName>
</protein>
<gene>
    <name evidence="1" type="ORF">PHJA_001621900</name>
</gene>
<accession>A0A830CI05</accession>
<proteinExistence type="predicted"/>
<name>A0A830CI05_9LAMI</name>
<evidence type="ECO:0000313" key="1">
    <source>
        <dbReference type="EMBL" id="GFP94775.1"/>
    </source>
</evidence>
<dbReference type="Proteomes" id="UP000653305">
    <property type="component" value="Unassembled WGS sequence"/>
</dbReference>
<organism evidence="1 2">
    <name type="scientific">Phtheirospermum japonicum</name>
    <dbReference type="NCBI Taxonomy" id="374723"/>
    <lineage>
        <taxon>Eukaryota</taxon>
        <taxon>Viridiplantae</taxon>
        <taxon>Streptophyta</taxon>
        <taxon>Embryophyta</taxon>
        <taxon>Tracheophyta</taxon>
        <taxon>Spermatophyta</taxon>
        <taxon>Magnoliopsida</taxon>
        <taxon>eudicotyledons</taxon>
        <taxon>Gunneridae</taxon>
        <taxon>Pentapetalae</taxon>
        <taxon>asterids</taxon>
        <taxon>lamiids</taxon>
        <taxon>Lamiales</taxon>
        <taxon>Orobanchaceae</taxon>
        <taxon>Orobanchaceae incertae sedis</taxon>
        <taxon>Phtheirospermum</taxon>
    </lineage>
</organism>